<dbReference type="Pfam" id="PF09523">
    <property type="entry name" value="DUF2390"/>
    <property type="match status" value="1"/>
</dbReference>
<dbReference type="Proteomes" id="UP000532373">
    <property type="component" value="Unassembled WGS sequence"/>
</dbReference>
<gene>
    <name evidence="1" type="ORF">HNQ96_001473</name>
</gene>
<protein>
    <submittedName>
        <fullName evidence="1">Uncharacterized protein (TIGR02444 family)</fullName>
    </submittedName>
</protein>
<evidence type="ECO:0000313" key="1">
    <source>
        <dbReference type="EMBL" id="MBB6465615.1"/>
    </source>
</evidence>
<comment type="caution">
    <text evidence="1">The sequence shown here is derived from an EMBL/GenBank/DDBJ whole genome shotgun (WGS) entry which is preliminary data.</text>
</comment>
<proteinExistence type="predicted"/>
<reference evidence="1 2" key="1">
    <citation type="submission" date="2020-08" db="EMBL/GenBank/DDBJ databases">
        <title>Genomic Encyclopedia of Type Strains, Phase IV (KMG-IV): sequencing the most valuable type-strain genomes for metagenomic binning, comparative biology and taxonomic classification.</title>
        <authorList>
            <person name="Goeker M."/>
        </authorList>
    </citation>
    <scope>NUCLEOTIDE SEQUENCE [LARGE SCALE GENOMIC DNA]</scope>
    <source>
        <strain evidence="1 2">DSM 17454</strain>
    </source>
</reference>
<evidence type="ECO:0000313" key="2">
    <source>
        <dbReference type="Proteomes" id="UP000532373"/>
    </source>
</evidence>
<dbReference type="NCBIfam" id="TIGR02444">
    <property type="entry name" value="TIGR02444 family protein"/>
    <property type="match status" value="1"/>
</dbReference>
<dbReference type="InterPro" id="IPR012659">
    <property type="entry name" value="CHP02444"/>
</dbReference>
<name>A0A8E1WBF5_9HYPH</name>
<dbReference type="EMBL" id="JACHGI010000002">
    <property type="protein sequence ID" value="MBB6465615.1"/>
    <property type="molecule type" value="Genomic_DNA"/>
</dbReference>
<dbReference type="RefSeq" id="WP_184768115.1">
    <property type="nucleotide sequence ID" value="NZ_JACHGI010000002.1"/>
</dbReference>
<accession>A0A8E1WBF5</accession>
<dbReference type="AlphaFoldDB" id="A0A8E1WBF5"/>
<sequence length="198" mass="21782">MNETTVNKDLPASRRFWDFSVALYAREGVTSACMELQDRHGLDINMLLFCIWRGLNDPGSITPDTMHRLVAAAHLWQREITAPVRAVRRRLKVEAGHLDEAQPPQLYRKALEFELACEQAEQLVLVRTLGMPEEEPVSADGVVTAGGVGVIAHNIATYLTVRAIRLSRDDASLTTIFGAVSPQLGGAISAEFARLCAE</sequence>
<organism evidence="1 2">
    <name type="scientific">Aminobacter carboxidus</name>
    <dbReference type="NCBI Taxonomy" id="376165"/>
    <lineage>
        <taxon>Bacteria</taxon>
        <taxon>Pseudomonadati</taxon>
        <taxon>Pseudomonadota</taxon>
        <taxon>Alphaproteobacteria</taxon>
        <taxon>Hyphomicrobiales</taxon>
        <taxon>Phyllobacteriaceae</taxon>
        <taxon>Aminobacter</taxon>
    </lineage>
</organism>